<dbReference type="EMBL" id="JANCYW010000009">
    <property type="protein sequence ID" value="KAK4536806.1"/>
    <property type="molecule type" value="Genomic_DNA"/>
</dbReference>
<comment type="subcellular location">
    <subcellularLocation>
        <location evidence="1 7">Membrane</location>
        <topology evidence="1 7">Single-pass type I membrane protein</topology>
    </subcellularLocation>
</comment>
<evidence type="ECO:0000313" key="9">
    <source>
        <dbReference type="EMBL" id="KAK4536806.1"/>
    </source>
</evidence>
<dbReference type="InterPro" id="IPR009038">
    <property type="entry name" value="GOLD_dom"/>
</dbReference>
<proteinExistence type="inferred from homology"/>
<organism evidence="9 10">
    <name type="scientific">Cyanidium caldarium</name>
    <name type="common">Red alga</name>
    <dbReference type="NCBI Taxonomy" id="2771"/>
    <lineage>
        <taxon>Eukaryota</taxon>
        <taxon>Rhodophyta</taxon>
        <taxon>Bangiophyceae</taxon>
        <taxon>Cyanidiales</taxon>
        <taxon>Cyanidiaceae</taxon>
        <taxon>Cyanidium</taxon>
    </lineage>
</organism>
<dbReference type="AlphaFoldDB" id="A0AAV9IXF5"/>
<comment type="caution">
    <text evidence="9">The sequence shown here is derived from an EMBL/GenBank/DDBJ whole genome shotgun (WGS) entry which is preliminary data.</text>
</comment>
<evidence type="ECO:0000256" key="3">
    <source>
        <dbReference type="ARBA" id="ARBA00022692"/>
    </source>
</evidence>
<comment type="similarity">
    <text evidence="2 7">Belongs to the EMP24/GP25L family.</text>
</comment>
<evidence type="ECO:0000256" key="5">
    <source>
        <dbReference type="ARBA" id="ARBA00022989"/>
    </source>
</evidence>
<feature type="domain" description="GOLD" evidence="8">
    <location>
        <begin position="77"/>
        <end position="156"/>
    </location>
</feature>
<gene>
    <name evidence="9" type="ORF">CDCA_CDCA09G2831</name>
</gene>
<protein>
    <recommendedName>
        <fullName evidence="8">GOLD domain-containing protein</fullName>
    </recommendedName>
</protein>
<keyword evidence="5" id="KW-1133">Transmembrane helix</keyword>
<accession>A0AAV9IXF5</accession>
<evidence type="ECO:0000256" key="7">
    <source>
        <dbReference type="RuleBase" id="RU003827"/>
    </source>
</evidence>
<dbReference type="SMART" id="SM01190">
    <property type="entry name" value="EMP24_GP25L"/>
    <property type="match status" value="1"/>
</dbReference>
<evidence type="ECO:0000256" key="6">
    <source>
        <dbReference type="ARBA" id="ARBA00023136"/>
    </source>
</evidence>
<evidence type="ECO:0000313" key="10">
    <source>
        <dbReference type="Proteomes" id="UP001301350"/>
    </source>
</evidence>
<dbReference type="Proteomes" id="UP001301350">
    <property type="component" value="Unassembled WGS sequence"/>
</dbReference>
<evidence type="ECO:0000256" key="1">
    <source>
        <dbReference type="ARBA" id="ARBA00004479"/>
    </source>
</evidence>
<dbReference type="InterPro" id="IPR015720">
    <property type="entry name" value="Emp24-like"/>
</dbReference>
<name>A0AAV9IXF5_CYACA</name>
<dbReference type="PROSITE" id="PS50866">
    <property type="entry name" value="GOLD"/>
    <property type="match status" value="1"/>
</dbReference>
<keyword evidence="4" id="KW-0732">Signal</keyword>
<sequence length="247" mass="27771">MPLSRRRKLAGIPTGPFRECHLTATMRFTRPHRTRTTTPRLWLPLSLVLLLVLSSALLPRPARALEFEVSAADGPNGTCLVETLHASQSVSANFYPSDWALEQVACTVTDPDGAVVVRETTERDGRLVFTAAADGEYVFCFVPRAERAAVHFEVNTYVFPELQNVVHKERVDRTEASILGLARSLQAVKQQARMVMHAHVLAWNAALANQSRLRVCTVLELVLLVLTLAWQMRQVHRMFQTKPPRLR</sequence>
<keyword evidence="3 7" id="KW-0812">Transmembrane</keyword>
<dbReference type="Pfam" id="PF01105">
    <property type="entry name" value="EMP24_GP25L"/>
    <property type="match status" value="1"/>
</dbReference>
<reference evidence="9 10" key="1">
    <citation type="submission" date="2022-07" db="EMBL/GenBank/DDBJ databases">
        <title>Genome-wide signatures of adaptation to extreme environments.</title>
        <authorList>
            <person name="Cho C.H."/>
            <person name="Yoon H.S."/>
        </authorList>
    </citation>
    <scope>NUCLEOTIDE SEQUENCE [LARGE SCALE GENOMIC DNA]</scope>
    <source>
        <strain evidence="9 10">DBV 063 E5</strain>
    </source>
</reference>
<dbReference type="GO" id="GO:0016020">
    <property type="term" value="C:membrane"/>
    <property type="evidence" value="ECO:0007669"/>
    <property type="project" value="UniProtKB-SubCell"/>
</dbReference>
<keyword evidence="6" id="KW-0472">Membrane</keyword>
<dbReference type="PANTHER" id="PTHR22811">
    <property type="entry name" value="TRANSMEMBRANE EMP24 DOMAIN-CONTAINING PROTEIN"/>
    <property type="match status" value="1"/>
</dbReference>
<evidence type="ECO:0000259" key="8">
    <source>
        <dbReference type="PROSITE" id="PS50866"/>
    </source>
</evidence>
<keyword evidence="10" id="KW-1185">Reference proteome</keyword>
<evidence type="ECO:0000256" key="2">
    <source>
        <dbReference type="ARBA" id="ARBA00007104"/>
    </source>
</evidence>
<evidence type="ECO:0000256" key="4">
    <source>
        <dbReference type="ARBA" id="ARBA00022729"/>
    </source>
</evidence>